<dbReference type="InterPro" id="IPR043132">
    <property type="entry name" value="BCAT-like_C"/>
</dbReference>
<evidence type="ECO:0000313" key="13">
    <source>
        <dbReference type="Proteomes" id="UP000800092"/>
    </source>
</evidence>
<comment type="catalytic activity">
    <reaction evidence="11">
        <text>L-leucine + 2-oxoglutarate = 4-methyl-2-oxopentanoate + L-glutamate</text>
        <dbReference type="Rhea" id="RHEA:18321"/>
        <dbReference type="ChEBI" id="CHEBI:16810"/>
        <dbReference type="ChEBI" id="CHEBI:17865"/>
        <dbReference type="ChEBI" id="CHEBI:29985"/>
        <dbReference type="ChEBI" id="CHEBI:57427"/>
        <dbReference type="EC" id="2.6.1.42"/>
    </reaction>
</comment>
<dbReference type="InterPro" id="IPR043131">
    <property type="entry name" value="BCAT-like_N"/>
</dbReference>
<dbReference type="EMBL" id="ML991829">
    <property type="protein sequence ID" value="KAF2231248.1"/>
    <property type="molecule type" value="Genomic_DNA"/>
</dbReference>
<gene>
    <name evidence="12" type="ORF">EV356DRAFT_430198</name>
</gene>
<dbReference type="InterPro" id="IPR036038">
    <property type="entry name" value="Aminotransferase-like"/>
</dbReference>
<evidence type="ECO:0000256" key="7">
    <source>
        <dbReference type="ARBA" id="ARBA00023304"/>
    </source>
</evidence>
<protein>
    <recommendedName>
        <fullName evidence="11">Branched-chain-amino-acid aminotransferase</fullName>
        <ecNumber evidence="11">2.6.1.42</ecNumber>
    </recommendedName>
</protein>
<evidence type="ECO:0000256" key="1">
    <source>
        <dbReference type="ARBA" id="ARBA00001933"/>
    </source>
</evidence>
<dbReference type="PANTHER" id="PTHR11825:SF69">
    <property type="entry name" value="BRANCHED-CHAIN-AMINO-ACID AMINOTRANSFERASE"/>
    <property type="match status" value="1"/>
</dbReference>
<comment type="cofactor">
    <cofactor evidence="1 10">
        <name>pyridoxal 5'-phosphate</name>
        <dbReference type="ChEBI" id="CHEBI:597326"/>
    </cofactor>
</comment>
<evidence type="ECO:0000256" key="2">
    <source>
        <dbReference type="ARBA" id="ARBA00009320"/>
    </source>
</evidence>
<proteinExistence type="inferred from homology"/>
<keyword evidence="5 11" id="KW-0808">Transferase</keyword>
<evidence type="ECO:0000256" key="5">
    <source>
        <dbReference type="ARBA" id="ARBA00022679"/>
    </source>
</evidence>
<dbReference type="Proteomes" id="UP000800092">
    <property type="component" value="Unassembled WGS sequence"/>
</dbReference>
<evidence type="ECO:0000256" key="8">
    <source>
        <dbReference type="PIRSR" id="PIRSR006468-1"/>
    </source>
</evidence>
<dbReference type="Gene3D" id="3.30.470.10">
    <property type="match status" value="1"/>
</dbReference>
<feature type="modified residue" description="N6-(pyridoxal phosphate)lysine" evidence="8">
    <location>
        <position position="231"/>
    </location>
</feature>
<evidence type="ECO:0000313" key="12">
    <source>
        <dbReference type="EMBL" id="KAF2231248.1"/>
    </source>
</evidence>
<dbReference type="PROSITE" id="PS00770">
    <property type="entry name" value="AA_TRANSFER_CLASS_4"/>
    <property type="match status" value="1"/>
</dbReference>
<dbReference type="Pfam" id="PF01063">
    <property type="entry name" value="Aminotran_4"/>
    <property type="match status" value="1"/>
</dbReference>
<dbReference type="Gene3D" id="3.20.10.10">
    <property type="entry name" value="D-amino Acid Aminotransferase, subunit A, domain 2"/>
    <property type="match status" value="1"/>
</dbReference>
<dbReference type="GO" id="GO:0009099">
    <property type="term" value="P:L-valine biosynthetic process"/>
    <property type="evidence" value="ECO:0007669"/>
    <property type="project" value="TreeGrafter"/>
</dbReference>
<dbReference type="SUPFAM" id="SSF56752">
    <property type="entry name" value="D-aminoacid aminotransferase-like PLP-dependent enzymes"/>
    <property type="match status" value="1"/>
</dbReference>
<evidence type="ECO:0000256" key="4">
    <source>
        <dbReference type="ARBA" id="ARBA00022605"/>
    </source>
</evidence>
<dbReference type="OrthoDB" id="1732691at2759"/>
<keyword evidence="7 11" id="KW-0100">Branched-chain amino acid biosynthesis</keyword>
<dbReference type="AlphaFoldDB" id="A0A6A6H091"/>
<keyword evidence="6 10" id="KW-0663">Pyridoxal phosphate</keyword>
<dbReference type="FunFam" id="3.20.10.10:FF:000004">
    <property type="entry name" value="Branched-chain-amino-acid aminotransferase"/>
    <property type="match status" value="1"/>
</dbReference>
<evidence type="ECO:0000256" key="11">
    <source>
        <dbReference type="RuleBase" id="RU004517"/>
    </source>
</evidence>
<comment type="catalytic activity">
    <reaction evidence="11">
        <text>L-valine + 2-oxoglutarate = 3-methyl-2-oxobutanoate + L-glutamate</text>
        <dbReference type="Rhea" id="RHEA:24813"/>
        <dbReference type="ChEBI" id="CHEBI:11851"/>
        <dbReference type="ChEBI" id="CHEBI:16810"/>
        <dbReference type="ChEBI" id="CHEBI:29985"/>
        <dbReference type="ChEBI" id="CHEBI:57762"/>
        <dbReference type="EC" id="2.6.1.42"/>
    </reaction>
</comment>
<reference evidence="12" key="1">
    <citation type="journal article" date="2020" name="Stud. Mycol.">
        <title>101 Dothideomycetes genomes: a test case for predicting lifestyles and emergence of pathogens.</title>
        <authorList>
            <person name="Haridas S."/>
            <person name="Albert R."/>
            <person name="Binder M."/>
            <person name="Bloem J."/>
            <person name="Labutti K."/>
            <person name="Salamov A."/>
            <person name="Andreopoulos B."/>
            <person name="Baker S."/>
            <person name="Barry K."/>
            <person name="Bills G."/>
            <person name="Bluhm B."/>
            <person name="Cannon C."/>
            <person name="Castanera R."/>
            <person name="Culley D."/>
            <person name="Daum C."/>
            <person name="Ezra D."/>
            <person name="Gonzalez J."/>
            <person name="Henrissat B."/>
            <person name="Kuo A."/>
            <person name="Liang C."/>
            <person name="Lipzen A."/>
            <person name="Lutzoni F."/>
            <person name="Magnuson J."/>
            <person name="Mondo S."/>
            <person name="Nolan M."/>
            <person name="Ohm R."/>
            <person name="Pangilinan J."/>
            <person name="Park H.-J."/>
            <person name="Ramirez L."/>
            <person name="Alfaro M."/>
            <person name="Sun H."/>
            <person name="Tritt A."/>
            <person name="Yoshinaga Y."/>
            <person name="Zwiers L.-H."/>
            <person name="Turgeon B."/>
            <person name="Goodwin S."/>
            <person name="Spatafora J."/>
            <person name="Crous P."/>
            <person name="Grigoriev I."/>
        </authorList>
    </citation>
    <scope>NUCLEOTIDE SEQUENCE</scope>
    <source>
        <strain evidence="12">Tuck. ex Michener</strain>
    </source>
</reference>
<dbReference type="InterPro" id="IPR018300">
    <property type="entry name" value="Aminotrans_IV_CS"/>
</dbReference>
<feature type="non-terminal residue" evidence="12">
    <location>
        <position position="1"/>
    </location>
</feature>
<dbReference type="GO" id="GO:0004084">
    <property type="term" value="F:branched-chain-amino-acid transaminase activity"/>
    <property type="evidence" value="ECO:0007669"/>
    <property type="project" value="UniProtKB-EC"/>
</dbReference>
<keyword evidence="4 11" id="KW-0028">Amino-acid biosynthesis</keyword>
<keyword evidence="13" id="KW-1185">Reference proteome</keyword>
<sequence>SSSLAELDASLLHTTPTTAPRSVPSPDSLETAAQKKCTDHMITCSWTSSTGWQTPQLVPFGPLSLMPNASCLHYATTCFEGLKLHRGVDGRLRLFRPQLNCARMLRSSARIALPAFPPAQLLRLIVKLCAADAPKWLPRRRREGAVEEEGEGEDDEGEEGAAGRFLYVRPAMIANDASLGVQKPNEALLFVLLSCFPDLSRSGVTGRPGLRLLASREEAVRAWPGGFGYAKVGANYGPTLVAQGEARERGYDQVLWLFGENGVVTEAGASNFFVVWRTREGRTQLVTAPVEEKIILDGVTRRSVIELARERCSGECEVVERTFEMREVAEAVQEGRILEAFTAGTAVFIAPVAEIHFRGVDLHIPMGRGEGGLFALQIRTWLEDIMCGKTEHPWSLVVEE</sequence>
<dbReference type="GO" id="GO:0005739">
    <property type="term" value="C:mitochondrion"/>
    <property type="evidence" value="ECO:0007669"/>
    <property type="project" value="TreeGrafter"/>
</dbReference>
<evidence type="ECO:0000256" key="3">
    <source>
        <dbReference type="ARBA" id="ARBA00022576"/>
    </source>
</evidence>
<dbReference type="EC" id="2.6.1.42" evidence="11"/>
<dbReference type="InterPro" id="IPR001544">
    <property type="entry name" value="Aminotrans_IV"/>
</dbReference>
<name>A0A6A6H091_VIRVR</name>
<accession>A0A6A6H091</accession>
<evidence type="ECO:0000256" key="9">
    <source>
        <dbReference type="RuleBase" id="RU004106"/>
    </source>
</evidence>
<comment type="catalytic activity">
    <reaction evidence="11">
        <text>L-isoleucine + 2-oxoglutarate = (S)-3-methyl-2-oxopentanoate + L-glutamate</text>
        <dbReference type="Rhea" id="RHEA:24801"/>
        <dbReference type="ChEBI" id="CHEBI:16810"/>
        <dbReference type="ChEBI" id="CHEBI:29985"/>
        <dbReference type="ChEBI" id="CHEBI:35146"/>
        <dbReference type="ChEBI" id="CHEBI:58045"/>
        <dbReference type="EC" id="2.6.1.42"/>
    </reaction>
</comment>
<feature type="non-terminal residue" evidence="12">
    <location>
        <position position="400"/>
    </location>
</feature>
<comment type="similarity">
    <text evidence="2 9">Belongs to the class-IV pyridoxal-phosphate-dependent aminotransferase family.</text>
</comment>
<evidence type="ECO:0000256" key="10">
    <source>
        <dbReference type="RuleBase" id="RU004516"/>
    </source>
</evidence>
<dbReference type="InterPro" id="IPR005786">
    <property type="entry name" value="B_amino_transII"/>
</dbReference>
<dbReference type="PIRSF" id="PIRSF006468">
    <property type="entry name" value="BCAT1"/>
    <property type="match status" value="1"/>
</dbReference>
<dbReference type="GO" id="GO:0009098">
    <property type="term" value="P:L-leucine biosynthetic process"/>
    <property type="evidence" value="ECO:0007669"/>
    <property type="project" value="TreeGrafter"/>
</dbReference>
<keyword evidence="3 11" id="KW-0032">Aminotransferase</keyword>
<evidence type="ECO:0000256" key="6">
    <source>
        <dbReference type="ARBA" id="ARBA00022898"/>
    </source>
</evidence>
<dbReference type="PANTHER" id="PTHR11825">
    <property type="entry name" value="SUBGROUP IIII AMINOTRANSFERASE"/>
    <property type="match status" value="1"/>
</dbReference>
<organism evidence="12 13">
    <name type="scientific">Viridothelium virens</name>
    <name type="common">Speckled blister lichen</name>
    <name type="synonym">Trypethelium virens</name>
    <dbReference type="NCBI Taxonomy" id="1048519"/>
    <lineage>
        <taxon>Eukaryota</taxon>
        <taxon>Fungi</taxon>
        <taxon>Dikarya</taxon>
        <taxon>Ascomycota</taxon>
        <taxon>Pezizomycotina</taxon>
        <taxon>Dothideomycetes</taxon>
        <taxon>Dothideomycetes incertae sedis</taxon>
        <taxon>Trypetheliales</taxon>
        <taxon>Trypetheliaceae</taxon>
        <taxon>Viridothelium</taxon>
    </lineage>
</organism>